<evidence type="ECO:0000313" key="11">
    <source>
        <dbReference type="EMBL" id="CAB4029815.1"/>
    </source>
</evidence>
<feature type="region of interest" description="Disordered" evidence="10">
    <location>
        <begin position="269"/>
        <end position="296"/>
    </location>
</feature>
<dbReference type="AlphaFoldDB" id="A0A7D9JHV1"/>
<evidence type="ECO:0000256" key="7">
    <source>
        <dbReference type="ARBA" id="ARBA00023242"/>
    </source>
</evidence>
<evidence type="ECO:0000313" key="12">
    <source>
        <dbReference type="Proteomes" id="UP001152795"/>
    </source>
</evidence>
<comment type="subcellular location">
    <subcellularLocation>
        <location evidence="1 9">Nucleus</location>
    </subcellularLocation>
</comment>
<evidence type="ECO:0000256" key="9">
    <source>
        <dbReference type="RuleBase" id="RU003796"/>
    </source>
</evidence>
<keyword evidence="3" id="KW-0678">Repressor</keyword>
<evidence type="ECO:0000256" key="1">
    <source>
        <dbReference type="ARBA" id="ARBA00004123"/>
    </source>
</evidence>
<keyword evidence="5 9" id="KW-0238">DNA-binding</keyword>
<evidence type="ECO:0000256" key="8">
    <source>
        <dbReference type="ARBA" id="ARBA00023306"/>
    </source>
</evidence>
<feature type="region of interest" description="Disordered" evidence="10">
    <location>
        <begin position="68"/>
        <end position="91"/>
    </location>
</feature>
<keyword evidence="7 9" id="KW-0539">Nucleus</keyword>
<dbReference type="OrthoDB" id="5318at2759"/>
<evidence type="ECO:0000256" key="5">
    <source>
        <dbReference type="ARBA" id="ARBA00023125"/>
    </source>
</evidence>
<comment type="caution">
    <text evidence="11">The sequence shown here is derived from an EMBL/GenBank/DDBJ whole genome shotgun (WGS) entry which is preliminary data.</text>
</comment>
<dbReference type="GO" id="GO:0000978">
    <property type="term" value="F:RNA polymerase II cis-regulatory region sequence-specific DNA binding"/>
    <property type="evidence" value="ECO:0007669"/>
    <property type="project" value="InterPro"/>
</dbReference>
<evidence type="ECO:0000256" key="6">
    <source>
        <dbReference type="ARBA" id="ARBA00023163"/>
    </source>
</evidence>
<dbReference type="PANTHER" id="PTHR12081">
    <property type="entry name" value="TRANSCRIPTION FACTOR E2F"/>
    <property type="match status" value="1"/>
</dbReference>
<evidence type="ECO:0000256" key="2">
    <source>
        <dbReference type="ARBA" id="ARBA00010940"/>
    </source>
</evidence>
<dbReference type="Pfam" id="PF02319">
    <property type="entry name" value="WHD_E2F_TDP"/>
    <property type="match status" value="1"/>
</dbReference>
<feature type="non-terminal residue" evidence="11">
    <location>
        <position position="349"/>
    </location>
</feature>
<organism evidence="11 12">
    <name type="scientific">Paramuricea clavata</name>
    <name type="common">Red gorgonian</name>
    <name type="synonym">Violescent sea-whip</name>
    <dbReference type="NCBI Taxonomy" id="317549"/>
    <lineage>
        <taxon>Eukaryota</taxon>
        <taxon>Metazoa</taxon>
        <taxon>Cnidaria</taxon>
        <taxon>Anthozoa</taxon>
        <taxon>Octocorallia</taxon>
        <taxon>Malacalcyonacea</taxon>
        <taxon>Plexauridae</taxon>
        <taxon>Paramuricea</taxon>
    </lineage>
</organism>
<keyword evidence="12" id="KW-1185">Reference proteome</keyword>
<dbReference type="InterPro" id="IPR015633">
    <property type="entry name" value="E2F"/>
</dbReference>
<feature type="compositionally biased region" description="Low complexity" evidence="10">
    <location>
        <begin position="74"/>
        <end position="83"/>
    </location>
</feature>
<dbReference type="GO" id="GO:0000981">
    <property type="term" value="F:DNA-binding transcription factor activity, RNA polymerase II-specific"/>
    <property type="evidence" value="ECO:0007669"/>
    <property type="project" value="TreeGrafter"/>
</dbReference>
<evidence type="ECO:0000256" key="10">
    <source>
        <dbReference type="SAM" id="MobiDB-lite"/>
    </source>
</evidence>
<evidence type="ECO:0000256" key="3">
    <source>
        <dbReference type="ARBA" id="ARBA00022491"/>
    </source>
</evidence>
<dbReference type="InterPro" id="IPR036388">
    <property type="entry name" value="WH-like_DNA-bd_sf"/>
</dbReference>
<dbReference type="Proteomes" id="UP001152795">
    <property type="component" value="Unassembled WGS sequence"/>
</dbReference>
<name>A0A7D9JHV1_PARCT</name>
<accession>A0A7D9JHV1</accession>
<protein>
    <submittedName>
        <fullName evidence="11">Transcription factor E2F7-like</fullName>
    </submittedName>
</protein>
<sequence length="349" mass="39421">MQNKYNLGMYDKNTKESVSFVPRHLTMNIQESVEDSPMDEPCPPSKIFQRHGSLAELSTIAVTEKQALDRQENSQCSDSSESSATVDVENDSQGQQFGCLSQNLGAQLEVHSTPTKVPTVENTPCNDPLTPTANLKVLMSVVSPAIRDRDEKKRDLFVNNAGNMTDEVVIEKPNSYSRKDKSLGLLCQRFLAMFPEDPGDKSIEISLDEISKDLKVERRRVYDIVNVLESVEVLSRLAKNRYVWHGKSRIVQTLGKLKALSRNSIYKTHQKEEKENFPNTPSSGKQKMKRYSSCGDLPKPNAQLKDRILTKEEERMMIKAAIDSTDNCRKDKSLGVLSQKFLIMFLLSK</sequence>
<gene>
    <name evidence="11" type="ORF">PACLA_8A077786</name>
</gene>
<dbReference type="EMBL" id="CACRXK020016431">
    <property type="protein sequence ID" value="CAB4029815.1"/>
    <property type="molecule type" value="Genomic_DNA"/>
</dbReference>
<keyword evidence="8" id="KW-0131">Cell cycle</keyword>
<proteinExistence type="inferred from homology"/>
<keyword evidence="4 9" id="KW-0805">Transcription regulation</keyword>
<dbReference type="SMART" id="SM01372">
    <property type="entry name" value="E2F_TDP"/>
    <property type="match status" value="1"/>
</dbReference>
<keyword evidence="6 9" id="KW-0804">Transcription</keyword>
<comment type="similarity">
    <text evidence="2 9">Belongs to the E2F/DP family.</text>
</comment>
<dbReference type="Gene3D" id="1.10.10.10">
    <property type="entry name" value="Winged helix-like DNA-binding domain superfamily/Winged helix DNA-binding domain"/>
    <property type="match status" value="1"/>
</dbReference>
<dbReference type="InterPro" id="IPR036390">
    <property type="entry name" value="WH_DNA-bd_sf"/>
</dbReference>
<dbReference type="PANTHER" id="PTHR12081:SF7">
    <property type="entry name" value="TRANSCRIPTION FACTOR EFL-3"/>
    <property type="match status" value="1"/>
</dbReference>
<dbReference type="SUPFAM" id="SSF46785">
    <property type="entry name" value="Winged helix' DNA-binding domain"/>
    <property type="match status" value="1"/>
</dbReference>
<dbReference type="InterPro" id="IPR003316">
    <property type="entry name" value="E2F_WHTH_DNA-bd_dom"/>
</dbReference>
<dbReference type="FunFam" id="1.10.10.10:FF:000073">
    <property type="entry name" value="E2F transcription factor 8"/>
    <property type="match status" value="1"/>
</dbReference>
<evidence type="ECO:0000256" key="4">
    <source>
        <dbReference type="ARBA" id="ARBA00023015"/>
    </source>
</evidence>
<reference evidence="11" key="1">
    <citation type="submission" date="2020-04" db="EMBL/GenBank/DDBJ databases">
        <authorList>
            <person name="Alioto T."/>
            <person name="Alioto T."/>
            <person name="Gomez Garrido J."/>
        </authorList>
    </citation>
    <scope>NUCLEOTIDE SEQUENCE</scope>
    <source>
        <strain evidence="11">A484AB</strain>
    </source>
</reference>
<dbReference type="GO" id="GO:0090575">
    <property type="term" value="C:RNA polymerase II transcription regulator complex"/>
    <property type="evidence" value="ECO:0007669"/>
    <property type="project" value="TreeGrafter"/>
</dbReference>